<evidence type="ECO:0000313" key="2">
    <source>
        <dbReference type="EMBL" id="KAG7413100.1"/>
    </source>
</evidence>
<organism evidence="2 3">
    <name type="scientific">Fusarium oxysporum f. sp. raphani</name>
    <dbReference type="NCBI Taxonomy" id="96318"/>
    <lineage>
        <taxon>Eukaryota</taxon>
        <taxon>Fungi</taxon>
        <taxon>Dikarya</taxon>
        <taxon>Ascomycota</taxon>
        <taxon>Pezizomycotina</taxon>
        <taxon>Sordariomycetes</taxon>
        <taxon>Hypocreomycetidae</taxon>
        <taxon>Hypocreales</taxon>
        <taxon>Nectriaceae</taxon>
        <taxon>Fusarium</taxon>
        <taxon>Fusarium oxysporum species complex</taxon>
    </lineage>
</organism>
<protein>
    <submittedName>
        <fullName evidence="2">Uncharacterized protein</fullName>
    </submittedName>
</protein>
<gene>
    <name evidence="2" type="ORF">Forpi1262_v017163</name>
</gene>
<dbReference type="Proteomes" id="UP000693942">
    <property type="component" value="Unassembled WGS sequence"/>
</dbReference>
<evidence type="ECO:0000313" key="3">
    <source>
        <dbReference type="Proteomes" id="UP000693942"/>
    </source>
</evidence>
<feature type="coiled-coil region" evidence="1">
    <location>
        <begin position="271"/>
        <end position="305"/>
    </location>
</feature>
<reference evidence="2" key="1">
    <citation type="submission" date="2021-04" db="EMBL/GenBank/DDBJ databases">
        <title>First draft genome resource for Brassicaceae pathogens Fusarium oxysporum f. sp. raphani and Fusarium oxysporum f. sp. rapae.</title>
        <authorList>
            <person name="Asai S."/>
        </authorList>
    </citation>
    <scope>NUCLEOTIDE SEQUENCE</scope>
    <source>
        <strain evidence="2">Tf1262</strain>
    </source>
</reference>
<comment type="caution">
    <text evidence="2">The sequence shown here is derived from an EMBL/GenBank/DDBJ whole genome shotgun (WGS) entry which is preliminary data.</text>
</comment>
<dbReference type="EMBL" id="JAELUR010000023">
    <property type="protein sequence ID" value="KAG7413100.1"/>
    <property type="molecule type" value="Genomic_DNA"/>
</dbReference>
<sequence length="455" mass="50473">MATSTIDLEGVTAVIEYEYEGATRFLTKPDPENVPIRFSLHVEAACALFDMLIPIRYKDKTSSKTMNIRISPLSITSLEHATRTDLPDAVKPILPTATCLELQLAESIAILVPSFIKEPVAAARPRSGKILDSLYELSHVTNLRIYIPDTALSLDQLNSTSTAIAQRQLQPFTDADHDISRMFSGSGAKITTLPPPLLPSYDKVATVQSSAPLYTVSATFDPPDTRSRKRKQSQEVLADANAIWNKLQKLEAMINHRPARDIQACDQSLLVQELRAEVADLRKQLTSCQKKCADLEIEVAGLREAQADVDDGEGVELAEMREDIKTLESRIDYVEPGSEGNGWLRLVTTMSLRARHRATSQTTASTINLVNPRGIRRPLSLPGLVQCRIARATCPLQAAATAHTTTHREYMSLLHRHVIDSRVLYTRSTREEKSSGWRRMSSVDTHHGLTECRVG</sequence>
<evidence type="ECO:0000256" key="1">
    <source>
        <dbReference type="SAM" id="Coils"/>
    </source>
</evidence>
<keyword evidence="1" id="KW-0175">Coiled coil</keyword>
<name>A0A8J5P7V2_FUSOX</name>
<proteinExistence type="predicted"/>
<accession>A0A8J5P7V2</accession>
<dbReference type="AlphaFoldDB" id="A0A8J5P7V2"/>